<accession>A0A8S9GPZ0</accession>
<proteinExistence type="predicted"/>
<protein>
    <submittedName>
        <fullName evidence="1">Uncharacterized protein</fullName>
    </submittedName>
</protein>
<gene>
    <name evidence="1" type="ORF">F2Q70_00022656</name>
</gene>
<organism evidence="1">
    <name type="scientific">Brassica cretica</name>
    <name type="common">Mustard</name>
    <dbReference type="NCBI Taxonomy" id="69181"/>
    <lineage>
        <taxon>Eukaryota</taxon>
        <taxon>Viridiplantae</taxon>
        <taxon>Streptophyta</taxon>
        <taxon>Embryophyta</taxon>
        <taxon>Tracheophyta</taxon>
        <taxon>Spermatophyta</taxon>
        <taxon>Magnoliopsida</taxon>
        <taxon>eudicotyledons</taxon>
        <taxon>Gunneridae</taxon>
        <taxon>Pentapetalae</taxon>
        <taxon>rosids</taxon>
        <taxon>malvids</taxon>
        <taxon>Brassicales</taxon>
        <taxon>Brassicaceae</taxon>
        <taxon>Brassiceae</taxon>
        <taxon>Brassica</taxon>
    </lineage>
</organism>
<sequence length="151" mass="16582">MARRHWSVIPNYHALIPRTFPAKLEGGGKAVVALGPVGIGAALEDSVIIIHTEQILDFLELSLTSVDAKMGRSTVSELNAKLLTGTVDERMELDILVCRNLIEDALERINDIVPSRDPPCPFVMEGTQSGYITDDNTMDPELMSLPLERRG</sequence>
<comment type="caution">
    <text evidence="1">The sequence shown here is derived from an EMBL/GenBank/DDBJ whole genome shotgun (WGS) entry which is preliminary data.</text>
</comment>
<dbReference type="AlphaFoldDB" id="A0A8S9GPZ0"/>
<reference evidence="1" key="1">
    <citation type="submission" date="2019-12" db="EMBL/GenBank/DDBJ databases">
        <title>Genome sequencing and annotation of Brassica cretica.</title>
        <authorList>
            <person name="Studholme D.J."/>
            <person name="Sarris P.F."/>
        </authorList>
    </citation>
    <scope>NUCLEOTIDE SEQUENCE</scope>
    <source>
        <strain evidence="1">PFS-102/07</strain>
        <tissue evidence="1">Leaf</tissue>
    </source>
</reference>
<name>A0A8S9GPZ0_BRACR</name>
<evidence type="ECO:0000313" key="1">
    <source>
        <dbReference type="EMBL" id="KAF2547090.1"/>
    </source>
</evidence>
<dbReference type="EMBL" id="QGKY02001925">
    <property type="protein sequence ID" value="KAF2547090.1"/>
    <property type="molecule type" value="Genomic_DNA"/>
</dbReference>